<dbReference type="Gene3D" id="3.40.430.10">
    <property type="entry name" value="Dihydrofolate Reductase, subunit A"/>
    <property type="match status" value="1"/>
</dbReference>
<dbReference type="GO" id="GO:0046655">
    <property type="term" value="P:folic acid metabolic process"/>
    <property type="evidence" value="ECO:0007669"/>
    <property type="project" value="TreeGrafter"/>
</dbReference>
<dbReference type="GO" id="GO:0046452">
    <property type="term" value="P:dihydrofolate metabolic process"/>
    <property type="evidence" value="ECO:0007669"/>
    <property type="project" value="TreeGrafter"/>
</dbReference>
<reference evidence="8 9" key="1">
    <citation type="submission" date="2019-04" db="EMBL/GenBank/DDBJ databases">
        <authorList>
            <person name="Schori C."/>
            <person name="Ahrens C."/>
        </authorList>
    </citation>
    <scope>NUCLEOTIDE SEQUENCE [LARGE SCALE GENOMIC DNA]</scope>
    <source>
        <strain evidence="8 9">DSM 2950</strain>
    </source>
</reference>
<dbReference type="GO" id="GO:0004146">
    <property type="term" value="F:dihydrofolate reductase activity"/>
    <property type="evidence" value="ECO:0007669"/>
    <property type="project" value="UniProtKB-EC"/>
</dbReference>
<dbReference type="EC" id="1.5.1.3" evidence="3"/>
<dbReference type="GO" id="GO:0050661">
    <property type="term" value="F:NADP binding"/>
    <property type="evidence" value="ECO:0007669"/>
    <property type="project" value="InterPro"/>
</dbReference>
<dbReference type="PANTHER" id="PTHR48069:SF3">
    <property type="entry name" value="DIHYDROFOLATE REDUCTASE"/>
    <property type="match status" value="1"/>
</dbReference>
<dbReference type="Proteomes" id="UP000515789">
    <property type="component" value="Chromosome"/>
</dbReference>
<keyword evidence="5" id="KW-0521">NADP</keyword>
<feature type="domain" description="DHFR" evidence="7">
    <location>
        <begin position="1"/>
        <end position="161"/>
    </location>
</feature>
<dbReference type="PIRSF" id="PIRSF000194">
    <property type="entry name" value="DHFR"/>
    <property type="match status" value="1"/>
</dbReference>
<dbReference type="InterPro" id="IPR012259">
    <property type="entry name" value="DHFR"/>
</dbReference>
<dbReference type="EMBL" id="CP039126">
    <property type="protein sequence ID" value="QMW80140.1"/>
    <property type="molecule type" value="Genomic_DNA"/>
</dbReference>
<dbReference type="AlphaFoldDB" id="A0A7G5MZU7"/>
<dbReference type="GO" id="GO:0006730">
    <property type="term" value="P:one-carbon metabolic process"/>
    <property type="evidence" value="ECO:0007669"/>
    <property type="project" value="UniProtKB-KW"/>
</dbReference>
<dbReference type="SUPFAM" id="SSF53597">
    <property type="entry name" value="Dihydrofolate reductase-like"/>
    <property type="match status" value="1"/>
</dbReference>
<dbReference type="CDD" id="cd00209">
    <property type="entry name" value="DHFR"/>
    <property type="match status" value="1"/>
</dbReference>
<dbReference type="PROSITE" id="PS51330">
    <property type="entry name" value="DHFR_2"/>
    <property type="match status" value="1"/>
</dbReference>
<comment type="similarity">
    <text evidence="2">Belongs to the dihydrofolate reductase family.</text>
</comment>
<accession>A0A7G5MZU7</accession>
<dbReference type="Pfam" id="PF00186">
    <property type="entry name" value="DHFR_1"/>
    <property type="match status" value="1"/>
</dbReference>
<organism evidence="8 9">
    <name type="scientific">Blautia producta</name>
    <dbReference type="NCBI Taxonomy" id="33035"/>
    <lineage>
        <taxon>Bacteria</taxon>
        <taxon>Bacillati</taxon>
        <taxon>Bacillota</taxon>
        <taxon>Clostridia</taxon>
        <taxon>Lachnospirales</taxon>
        <taxon>Lachnospiraceae</taxon>
        <taxon>Blautia</taxon>
    </lineage>
</organism>
<dbReference type="PANTHER" id="PTHR48069">
    <property type="entry name" value="DIHYDROFOLATE REDUCTASE"/>
    <property type="match status" value="1"/>
</dbReference>
<gene>
    <name evidence="8" type="ORF">E5259_22565</name>
</gene>
<evidence type="ECO:0000313" key="8">
    <source>
        <dbReference type="EMBL" id="QMW80140.1"/>
    </source>
</evidence>
<keyword evidence="6" id="KW-0560">Oxidoreductase</keyword>
<dbReference type="InterPro" id="IPR001796">
    <property type="entry name" value="DHFR_dom"/>
</dbReference>
<dbReference type="InterPro" id="IPR024072">
    <property type="entry name" value="DHFR-like_dom_sf"/>
</dbReference>
<evidence type="ECO:0000256" key="5">
    <source>
        <dbReference type="ARBA" id="ARBA00022857"/>
    </source>
</evidence>
<dbReference type="GO" id="GO:0046654">
    <property type="term" value="P:tetrahydrofolate biosynthetic process"/>
    <property type="evidence" value="ECO:0007669"/>
    <property type="project" value="UniProtKB-UniPathway"/>
</dbReference>
<evidence type="ECO:0000313" key="9">
    <source>
        <dbReference type="Proteomes" id="UP000515789"/>
    </source>
</evidence>
<evidence type="ECO:0000256" key="2">
    <source>
        <dbReference type="ARBA" id="ARBA00009539"/>
    </source>
</evidence>
<evidence type="ECO:0000256" key="1">
    <source>
        <dbReference type="ARBA" id="ARBA00004903"/>
    </source>
</evidence>
<evidence type="ECO:0000256" key="4">
    <source>
        <dbReference type="ARBA" id="ARBA00022563"/>
    </source>
</evidence>
<sequence>MNIIVAVDKNWGIGKDNRLLVSIPADMKFFRTTTTGKVVVMGRKTLESFPGGQPLKNRTNIVLTRDVNYKVKDAVIVHSVEELLEELKKYDSEEVYVIGGDSVYSAMLDHCDTAYVTKIDFAYEADTWFPNLDEREDWSPAEASEEQTYFDLEYQFVKYKKIVCDICSPERDMQTVGTDQSEQIIRYKAASDIVQQQT</sequence>
<dbReference type="PRINTS" id="PR00070">
    <property type="entry name" value="DHFR"/>
</dbReference>
<dbReference type="UniPathway" id="UPA00077">
    <property type="reaction ID" value="UER00158"/>
</dbReference>
<evidence type="ECO:0000256" key="3">
    <source>
        <dbReference type="ARBA" id="ARBA00012856"/>
    </source>
</evidence>
<keyword evidence="4" id="KW-0554">One-carbon metabolism</keyword>
<evidence type="ECO:0000256" key="6">
    <source>
        <dbReference type="ARBA" id="ARBA00023002"/>
    </source>
</evidence>
<comment type="pathway">
    <text evidence="1">Cofactor biosynthesis; tetrahydrofolate biosynthesis; 5,6,7,8-tetrahydrofolate from 7,8-dihydrofolate: step 1/1.</text>
</comment>
<evidence type="ECO:0000259" key="7">
    <source>
        <dbReference type="PROSITE" id="PS51330"/>
    </source>
</evidence>
<name>A0A7G5MZU7_9FIRM</name>
<proteinExistence type="inferred from homology"/>
<protein>
    <recommendedName>
        <fullName evidence="3">dihydrofolate reductase</fullName>
        <ecNumber evidence="3">1.5.1.3</ecNumber>
    </recommendedName>
</protein>